<evidence type="ECO:0000313" key="2">
    <source>
        <dbReference type="EMBL" id="PMQ22083.1"/>
    </source>
</evidence>
<feature type="transmembrane region" description="Helical" evidence="1">
    <location>
        <begin position="72"/>
        <end position="90"/>
    </location>
</feature>
<dbReference type="Proteomes" id="UP000235739">
    <property type="component" value="Unassembled WGS sequence"/>
</dbReference>
<accession>A0A2N7S7G0</accession>
<keyword evidence="1" id="KW-0812">Transmembrane</keyword>
<evidence type="ECO:0008006" key="4">
    <source>
        <dbReference type="Google" id="ProtNLM"/>
    </source>
</evidence>
<protein>
    <recommendedName>
        <fullName evidence="4">LPXTG cell wall anchor domain-containing protein</fullName>
    </recommendedName>
</protein>
<dbReference type="EMBL" id="PNQX01000001">
    <property type="protein sequence ID" value="PMQ22083.1"/>
    <property type="molecule type" value="Genomic_DNA"/>
</dbReference>
<evidence type="ECO:0000256" key="1">
    <source>
        <dbReference type="SAM" id="Phobius"/>
    </source>
</evidence>
<keyword evidence="1" id="KW-1133">Transmembrane helix</keyword>
<sequence length="98" mass="10066">MFSNHFATASLLTIQVNLHIDFQFSKHGTKQAVGSIGKVIATKAQKAGKSTEPVAAVEASAPALANTGIDGFWTAGVGILLAIGGVVFIARSRKASAK</sequence>
<dbReference type="RefSeq" id="WP_102598440.1">
    <property type="nucleotide sequence ID" value="NZ_JBQDJG010000006.1"/>
</dbReference>
<organism evidence="2 3">
    <name type="scientific">Glutamicibacter arilaitensis</name>
    <dbReference type="NCBI Taxonomy" id="256701"/>
    <lineage>
        <taxon>Bacteria</taxon>
        <taxon>Bacillati</taxon>
        <taxon>Actinomycetota</taxon>
        <taxon>Actinomycetes</taxon>
        <taxon>Micrococcales</taxon>
        <taxon>Micrococcaceae</taxon>
        <taxon>Glutamicibacter</taxon>
    </lineage>
</organism>
<dbReference type="NCBIfam" id="TIGR01167">
    <property type="entry name" value="LPXTG_anchor"/>
    <property type="match status" value="1"/>
</dbReference>
<keyword evidence="1" id="KW-0472">Membrane</keyword>
<gene>
    <name evidence="2" type="ORF">CIK84_10310</name>
</gene>
<proteinExistence type="predicted"/>
<reference evidence="2 3" key="1">
    <citation type="journal article" date="2017" name="Elife">
        <title>Extensive horizontal gene transfer in cheese-associated bacteria.</title>
        <authorList>
            <person name="Bonham K.S."/>
            <person name="Wolfe B.E."/>
            <person name="Dutton R.J."/>
        </authorList>
    </citation>
    <scope>NUCLEOTIDE SEQUENCE [LARGE SCALE GENOMIC DNA]</scope>
    <source>
        <strain evidence="2 3">JB182</strain>
    </source>
</reference>
<name>A0A2N7S7G0_9MICC</name>
<comment type="caution">
    <text evidence="2">The sequence shown here is derived from an EMBL/GenBank/DDBJ whole genome shotgun (WGS) entry which is preliminary data.</text>
</comment>
<evidence type="ECO:0000313" key="3">
    <source>
        <dbReference type="Proteomes" id="UP000235739"/>
    </source>
</evidence>
<dbReference type="AlphaFoldDB" id="A0A2N7S7G0"/>